<dbReference type="AlphaFoldDB" id="A0A849A4D2"/>
<feature type="binding site" evidence="8">
    <location>
        <position position="4"/>
    </location>
    <ligand>
        <name>Mg(2+)</name>
        <dbReference type="ChEBI" id="CHEBI:18420"/>
    </ligand>
</feature>
<dbReference type="InterPro" id="IPR022907">
    <property type="entry name" value="VapC_family"/>
</dbReference>
<dbReference type="GO" id="GO:0000287">
    <property type="term" value="F:magnesium ion binding"/>
    <property type="evidence" value="ECO:0007669"/>
    <property type="project" value="UniProtKB-UniRule"/>
</dbReference>
<comment type="similarity">
    <text evidence="7 8">Belongs to the PINc/VapC protein family.</text>
</comment>
<evidence type="ECO:0000256" key="3">
    <source>
        <dbReference type="ARBA" id="ARBA00022722"/>
    </source>
</evidence>
<dbReference type="Pfam" id="PF01850">
    <property type="entry name" value="PIN"/>
    <property type="match status" value="1"/>
</dbReference>
<evidence type="ECO:0000256" key="4">
    <source>
        <dbReference type="ARBA" id="ARBA00022723"/>
    </source>
</evidence>
<proteinExistence type="inferred from homology"/>
<reference evidence="10 11" key="1">
    <citation type="submission" date="2020-05" db="EMBL/GenBank/DDBJ databases">
        <title>Nakamurella sp. DB0629 isolated from air conditioner.</title>
        <authorList>
            <person name="Kim D.H."/>
            <person name="Kim D.-U."/>
        </authorList>
    </citation>
    <scope>NUCLEOTIDE SEQUENCE [LARGE SCALE GENOMIC DNA]</scope>
    <source>
        <strain evidence="10 11">DB0629</strain>
    </source>
</reference>
<dbReference type="PANTHER" id="PTHR33653:SF1">
    <property type="entry name" value="RIBONUCLEASE VAPC2"/>
    <property type="match status" value="1"/>
</dbReference>
<keyword evidence="3 8" id="KW-0540">Nuclease</keyword>
<dbReference type="RefSeq" id="WP_171199547.1">
    <property type="nucleotide sequence ID" value="NZ_JABEND010000004.1"/>
</dbReference>
<keyword evidence="4 8" id="KW-0479">Metal-binding</keyword>
<dbReference type="EC" id="3.1.-.-" evidence="8"/>
<evidence type="ECO:0000256" key="1">
    <source>
        <dbReference type="ARBA" id="ARBA00001946"/>
    </source>
</evidence>
<evidence type="ECO:0000256" key="2">
    <source>
        <dbReference type="ARBA" id="ARBA00022649"/>
    </source>
</evidence>
<dbReference type="Gene3D" id="3.40.50.1010">
    <property type="entry name" value="5'-nuclease"/>
    <property type="match status" value="1"/>
</dbReference>
<dbReference type="InterPro" id="IPR002716">
    <property type="entry name" value="PIN_dom"/>
</dbReference>
<evidence type="ECO:0000256" key="6">
    <source>
        <dbReference type="ARBA" id="ARBA00022842"/>
    </source>
</evidence>
<keyword evidence="6 8" id="KW-0460">Magnesium</keyword>
<evidence type="ECO:0000313" key="10">
    <source>
        <dbReference type="EMBL" id="NNG35854.1"/>
    </source>
</evidence>
<dbReference type="GO" id="GO:0090729">
    <property type="term" value="F:toxin activity"/>
    <property type="evidence" value="ECO:0007669"/>
    <property type="project" value="UniProtKB-KW"/>
</dbReference>
<sequence length="128" mass="13741">MIVDSSAVMAVLHSEPGSAGVAERLVDNACRMSVANWLEASIVVDHRSARHQRAFAELLDVAKVEVVPVTAEHAAVARQAYRRYGRGSGSAARLNFGDCFAYALAITSGEPLLFVGDDFSHTDVDRPV</sequence>
<dbReference type="HAMAP" id="MF_00265">
    <property type="entry name" value="VapC_Nob1"/>
    <property type="match status" value="1"/>
</dbReference>
<name>A0A849A4D2_9ACTN</name>
<dbReference type="SUPFAM" id="SSF88723">
    <property type="entry name" value="PIN domain-like"/>
    <property type="match status" value="1"/>
</dbReference>
<dbReference type="GO" id="GO:0004540">
    <property type="term" value="F:RNA nuclease activity"/>
    <property type="evidence" value="ECO:0007669"/>
    <property type="project" value="InterPro"/>
</dbReference>
<protein>
    <recommendedName>
        <fullName evidence="8">Ribonuclease VapC</fullName>
        <shortName evidence="8">RNase VapC</shortName>
        <ecNumber evidence="8">3.1.-.-</ecNumber>
    </recommendedName>
    <alternativeName>
        <fullName evidence="8">Toxin VapC</fullName>
    </alternativeName>
</protein>
<dbReference type="GO" id="GO:0016787">
    <property type="term" value="F:hydrolase activity"/>
    <property type="evidence" value="ECO:0007669"/>
    <property type="project" value="UniProtKB-KW"/>
</dbReference>
<keyword evidence="11" id="KW-1185">Reference proteome</keyword>
<keyword evidence="8" id="KW-0800">Toxin</keyword>
<feature type="binding site" evidence="8">
    <location>
        <position position="98"/>
    </location>
    <ligand>
        <name>Mg(2+)</name>
        <dbReference type="ChEBI" id="CHEBI:18420"/>
    </ligand>
</feature>
<evidence type="ECO:0000256" key="8">
    <source>
        <dbReference type="HAMAP-Rule" id="MF_00265"/>
    </source>
</evidence>
<accession>A0A849A4D2</accession>
<evidence type="ECO:0000313" key="11">
    <source>
        <dbReference type="Proteomes" id="UP000562984"/>
    </source>
</evidence>
<dbReference type="PANTHER" id="PTHR33653">
    <property type="entry name" value="RIBONUCLEASE VAPC2"/>
    <property type="match status" value="1"/>
</dbReference>
<evidence type="ECO:0000256" key="5">
    <source>
        <dbReference type="ARBA" id="ARBA00022801"/>
    </source>
</evidence>
<dbReference type="InterPro" id="IPR029060">
    <property type="entry name" value="PIN-like_dom_sf"/>
</dbReference>
<comment type="cofactor">
    <cofactor evidence="1 8">
        <name>Mg(2+)</name>
        <dbReference type="ChEBI" id="CHEBI:18420"/>
    </cofactor>
</comment>
<keyword evidence="2 8" id="KW-1277">Toxin-antitoxin system</keyword>
<comment type="function">
    <text evidence="8">Toxic component of a toxin-antitoxin (TA) system. An RNase.</text>
</comment>
<dbReference type="EMBL" id="JABEND010000004">
    <property type="protein sequence ID" value="NNG35854.1"/>
    <property type="molecule type" value="Genomic_DNA"/>
</dbReference>
<keyword evidence="5 8" id="KW-0378">Hydrolase</keyword>
<evidence type="ECO:0000256" key="7">
    <source>
        <dbReference type="ARBA" id="ARBA00038093"/>
    </source>
</evidence>
<dbReference type="CDD" id="cd09871">
    <property type="entry name" value="PIN_MtVapC28-VapC30-like"/>
    <property type="match status" value="1"/>
</dbReference>
<comment type="caution">
    <text evidence="10">The sequence shown here is derived from an EMBL/GenBank/DDBJ whole genome shotgun (WGS) entry which is preliminary data.</text>
</comment>
<feature type="domain" description="PIN" evidence="9">
    <location>
        <begin position="1"/>
        <end position="123"/>
    </location>
</feature>
<gene>
    <name evidence="8" type="primary">vapC</name>
    <name evidence="10" type="ORF">HKD39_09055</name>
</gene>
<organism evidence="10 11">
    <name type="scientific">Nakamurella aerolata</name>
    <dbReference type="NCBI Taxonomy" id="1656892"/>
    <lineage>
        <taxon>Bacteria</taxon>
        <taxon>Bacillati</taxon>
        <taxon>Actinomycetota</taxon>
        <taxon>Actinomycetes</taxon>
        <taxon>Nakamurellales</taxon>
        <taxon>Nakamurellaceae</taxon>
        <taxon>Nakamurella</taxon>
    </lineage>
</organism>
<evidence type="ECO:0000259" key="9">
    <source>
        <dbReference type="Pfam" id="PF01850"/>
    </source>
</evidence>
<dbReference type="InterPro" id="IPR050556">
    <property type="entry name" value="Type_II_TA_system_RNase"/>
</dbReference>
<dbReference type="Proteomes" id="UP000562984">
    <property type="component" value="Unassembled WGS sequence"/>
</dbReference>